<dbReference type="AlphaFoldDB" id="A0AAW1GN74"/>
<keyword evidence="5" id="KW-1185">Reference proteome</keyword>
<feature type="compositionally biased region" description="Low complexity" evidence="2">
    <location>
        <begin position="1"/>
        <end position="13"/>
    </location>
</feature>
<evidence type="ECO:0000313" key="5">
    <source>
        <dbReference type="Proteomes" id="UP001443914"/>
    </source>
</evidence>
<dbReference type="InterPro" id="IPR051304">
    <property type="entry name" value="SCF_F-box_domain"/>
</dbReference>
<keyword evidence="1" id="KW-0175">Coiled coil</keyword>
<proteinExistence type="predicted"/>
<dbReference type="InterPro" id="IPR007942">
    <property type="entry name" value="PLipase-like"/>
</dbReference>
<evidence type="ECO:0000259" key="3">
    <source>
        <dbReference type="Pfam" id="PF03478"/>
    </source>
</evidence>
<dbReference type="EMBL" id="JBDFQZ010000014">
    <property type="protein sequence ID" value="KAK9666270.1"/>
    <property type="molecule type" value="Genomic_DNA"/>
</dbReference>
<dbReference type="PANTHER" id="PTHR47123">
    <property type="entry name" value="F-BOX PROTEIN SKIP23"/>
    <property type="match status" value="1"/>
</dbReference>
<sequence>MEAASPDPIYYPKPIHKKPLLDELEKRKKHESEMMENPQKSSTNQHLKVTNKVTKYRSPSSNYRRRFHHPTFTDHRHFDIQTTTIHCITLFKYYFCNCSPWIVAAVNAAAAADKPQLLHPLTLKPYHYDLPKNFNFLKFKCYKRTENLIHCTEFNFDKLVIPLPRSKIMSNNTLWALYNGGELIGRPFLIKDEQSTPWVKLSEDKFDDIIVFGDKDDKIYALDRLGMLHVIGNNVTSRVLRFNLVSGNQSIVPGLGRVGWRKRLLEKGFPSELYVVVRVEEKVFRVYTLNRQCRPYCWNEVKGFGDGVVLFVSRDSWFFRSSNNVGKKYENCIVFSEAGFPKYGDDGSWEYKSNKCEEEIWVFRMSDGYFGKVGESVDFPEIDWSPPSWVFDVESCLKYHPRPGSNFFGKSLFFPSSSPRCTQSEREPDKDDGGVQSDLNDSNNKDEEEQEGVEFDSNVVDQEQEDRSDSDIEDRDDGKMQCDSNNQETDDEEMQSNVNIEGDTTLKADVPASLFASVSSLEEEVTRTLLRMDGGNEAIQKESSRKNITLSAPRACTSSSTTKVNQSDTATTEFEGFNIRSDLVPILQKIWLKHGNIIEHSTMRNVDIIARALESLATMVEILKNNTVQSLSDCQADYLSSTLSDLKIMSFKVHWLGSFVEKAVKLHKSKPFVDSLNKLSDLSSQVKERRAILLDEVAKLTDEENKLKNEMANVSKMVPFAGHVKLDEPLGLGIT</sequence>
<protein>
    <recommendedName>
        <fullName evidence="3">KIB1-4 beta-propeller domain-containing protein</fullName>
    </recommendedName>
</protein>
<dbReference type="PANTHER" id="PTHR47123:SF6">
    <property type="entry name" value="F-BOX PROTEIN SKIP23-LIKE ISOFORM X1"/>
    <property type="match status" value="1"/>
</dbReference>
<feature type="coiled-coil region" evidence="1">
    <location>
        <begin position="690"/>
        <end position="717"/>
    </location>
</feature>
<gene>
    <name evidence="4" type="ORF">RND81_14G172900</name>
</gene>
<feature type="region of interest" description="Disordered" evidence="2">
    <location>
        <begin position="418"/>
        <end position="495"/>
    </location>
</feature>
<dbReference type="EMBL" id="JBDFQZ010000014">
    <property type="protein sequence ID" value="KAK9666269.1"/>
    <property type="molecule type" value="Genomic_DNA"/>
</dbReference>
<dbReference type="Proteomes" id="UP001443914">
    <property type="component" value="Unassembled WGS sequence"/>
</dbReference>
<dbReference type="InterPro" id="IPR005174">
    <property type="entry name" value="KIB1-4_b-propeller"/>
</dbReference>
<dbReference type="Pfam" id="PF05278">
    <property type="entry name" value="PEARLI-4"/>
    <property type="match status" value="1"/>
</dbReference>
<name>A0AAW1GN74_SAPOF</name>
<evidence type="ECO:0000256" key="2">
    <source>
        <dbReference type="SAM" id="MobiDB-lite"/>
    </source>
</evidence>
<feature type="compositionally biased region" description="Basic and acidic residues" evidence="2">
    <location>
        <begin position="19"/>
        <end position="33"/>
    </location>
</feature>
<feature type="region of interest" description="Disordered" evidence="2">
    <location>
        <begin position="1"/>
        <end position="46"/>
    </location>
</feature>
<evidence type="ECO:0000256" key="1">
    <source>
        <dbReference type="SAM" id="Coils"/>
    </source>
</evidence>
<comment type="caution">
    <text evidence="4">The sequence shown here is derived from an EMBL/GenBank/DDBJ whole genome shotgun (WGS) entry which is preliminary data.</text>
</comment>
<organism evidence="4 5">
    <name type="scientific">Saponaria officinalis</name>
    <name type="common">Common soapwort</name>
    <name type="synonym">Lychnis saponaria</name>
    <dbReference type="NCBI Taxonomy" id="3572"/>
    <lineage>
        <taxon>Eukaryota</taxon>
        <taxon>Viridiplantae</taxon>
        <taxon>Streptophyta</taxon>
        <taxon>Embryophyta</taxon>
        <taxon>Tracheophyta</taxon>
        <taxon>Spermatophyta</taxon>
        <taxon>Magnoliopsida</taxon>
        <taxon>eudicotyledons</taxon>
        <taxon>Gunneridae</taxon>
        <taxon>Pentapetalae</taxon>
        <taxon>Caryophyllales</taxon>
        <taxon>Caryophyllaceae</taxon>
        <taxon>Caryophylleae</taxon>
        <taxon>Saponaria</taxon>
    </lineage>
</organism>
<feature type="domain" description="KIB1-4 beta-propeller" evidence="3">
    <location>
        <begin position="94"/>
        <end position="343"/>
    </location>
</feature>
<reference evidence="4 5" key="1">
    <citation type="submission" date="2024-03" db="EMBL/GenBank/DDBJ databases">
        <title>WGS assembly of Saponaria officinalis var. Norfolk2.</title>
        <authorList>
            <person name="Jenkins J."/>
            <person name="Shu S."/>
            <person name="Grimwood J."/>
            <person name="Barry K."/>
            <person name="Goodstein D."/>
            <person name="Schmutz J."/>
            <person name="Leebens-Mack J."/>
            <person name="Osbourn A."/>
        </authorList>
    </citation>
    <scope>NUCLEOTIDE SEQUENCE [LARGE SCALE GENOMIC DNA]</scope>
    <source>
        <strain evidence="5">cv. Norfolk2</strain>
        <strain evidence="4">JIC</strain>
        <tissue evidence="4">Leaf</tissue>
    </source>
</reference>
<feature type="compositionally biased region" description="Basic and acidic residues" evidence="2">
    <location>
        <begin position="465"/>
        <end position="480"/>
    </location>
</feature>
<dbReference type="EMBL" id="JBDFQZ010000014">
    <property type="protein sequence ID" value="KAK9666268.1"/>
    <property type="molecule type" value="Genomic_DNA"/>
</dbReference>
<feature type="compositionally biased region" description="Basic and acidic residues" evidence="2">
    <location>
        <begin position="423"/>
        <end position="433"/>
    </location>
</feature>
<accession>A0AAW1GN74</accession>
<dbReference type="Pfam" id="PF03478">
    <property type="entry name" value="Beta-prop_KIB1-4"/>
    <property type="match status" value="1"/>
</dbReference>
<evidence type="ECO:0000313" key="4">
    <source>
        <dbReference type="EMBL" id="KAK9666270.1"/>
    </source>
</evidence>